<feature type="chain" id="PRO_5035034519" evidence="8 12">
    <location>
        <begin position="23"/>
        <end position="431"/>
    </location>
</feature>
<dbReference type="CTD" id="10653"/>
<dbReference type="EMBL" id="AL928724">
    <property type="status" value="NOT_ANNOTATED_CDS"/>
    <property type="molecule type" value="Genomic_DNA"/>
</dbReference>
<dbReference type="PhylomeDB" id="F1QEV7"/>
<evidence type="ECO:0000256" key="1">
    <source>
        <dbReference type="ARBA" id="ARBA00004370"/>
    </source>
</evidence>
<organism evidence="10">
    <name type="scientific">Danio rerio</name>
    <name type="common">Zebrafish</name>
    <name type="synonym">Brachydanio rerio</name>
    <dbReference type="NCBI Taxonomy" id="7955"/>
    <lineage>
        <taxon>Eukaryota</taxon>
        <taxon>Metazoa</taxon>
        <taxon>Chordata</taxon>
        <taxon>Craniata</taxon>
        <taxon>Vertebrata</taxon>
        <taxon>Euteleostomi</taxon>
        <taxon>Actinopterygii</taxon>
        <taxon>Neopterygii</taxon>
        <taxon>Teleostei</taxon>
        <taxon>Ostariophysi</taxon>
        <taxon>Cypriniformes</taxon>
        <taxon>Danionidae</taxon>
        <taxon>Danioninae</taxon>
        <taxon>Danio</taxon>
    </lineage>
</organism>
<dbReference type="GeneID" id="562009"/>
<feature type="domain" description="BPTI/Kunitz inhibitor" evidence="9">
    <location>
        <begin position="133"/>
        <end position="183"/>
    </location>
</feature>
<dbReference type="Pfam" id="PF07502">
    <property type="entry name" value="MANEC"/>
    <property type="match status" value="1"/>
</dbReference>
<keyword evidence="7" id="KW-0812">Transmembrane</keyword>
<dbReference type="KEGG" id="dre:562009"/>
<keyword evidence="11" id="KW-1185">Reference proteome</keyword>
<dbReference type="Gene3D" id="4.10.410.10">
    <property type="entry name" value="Pancreatic trypsin inhibitor Kunitz domain"/>
    <property type="match status" value="3"/>
</dbReference>
<dbReference type="InterPro" id="IPR002223">
    <property type="entry name" value="Kunitz_BPTI"/>
</dbReference>
<evidence type="ECO:0000313" key="10">
    <source>
        <dbReference type="Ensembl" id="ENSDARP00000091926"/>
    </source>
</evidence>
<accession>A0A8M1NA44</accession>
<reference evidence="12" key="5">
    <citation type="journal article" date="2018" name="Nat. Struct. Mol. Biol.">
        <title>Analyses of mRNA structure dynamics identify embryonic gene regulatory programs.</title>
        <authorList>
            <person name="Beaudoin J.D."/>
            <person name="Novoa E.M."/>
            <person name="Vejnar C.E."/>
            <person name="Yartseva V."/>
            <person name="Takacs C.M."/>
            <person name="Kellis M."/>
            <person name="Giraldez A.J."/>
        </authorList>
    </citation>
    <scope>NUCLEOTIDE SEQUENCE</scope>
</reference>
<dbReference type="CDD" id="cd00109">
    <property type="entry name" value="Kunitz-type"/>
    <property type="match status" value="2"/>
</dbReference>
<feature type="transmembrane region" description="Helical" evidence="7">
    <location>
        <begin position="375"/>
        <end position="398"/>
    </location>
</feature>
<name>F1QEV7_DANRE</name>
<evidence type="ECO:0000313" key="13">
    <source>
        <dbReference type="ZFIN" id="ZDB-GENE-061013-323"/>
    </source>
</evidence>
<feature type="domain" description="BPTI/Kunitz inhibitor" evidence="9">
    <location>
        <begin position="228"/>
        <end position="276"/>
    </location>
</feature>
<dbReference type="GO" id="GO:0005615">
    <property type="term" value="C:extracellular space"/>
    <property type="evidence" value="ECO:0000318"/>
    <property type="project" value="GO_Central"/>
</dbReference>
<keyword evidence="5" id="KW-1015">Disulfide bond</keyword>
<dbReference type="SMART" id="SM00131">
    <property type="entry name" value="KU"/>
    <property type="match status" value="3"/>
</dbReference>
<protein>
    <submittedName>
        <fullName evidence="12">Kunitz-type protease inhibitor 2 precursor</fullName>
    </submittedName>
    <submittedName>
        <fullName evidence="10">Serine peptidase inhibitor, Kunitz type, 2</fullName>
    </submittedName>
</protein>
<sequence length="431" mass="48025">MAQVWFTTSIVGFLCCLSVLSACIWDPDTEINQGLDPKSFNDNAPYLTHLSEIMNVEQCQRACCEREDCQLALIGKTADGPQECNLVNCMKDGKDVCVLSQTTQFQVYRKIAETTKGQKNQAEVRTLNTTDHCRFPSAVGNCRAAFPRFFYDITDQTCKSFIYGGCGGNENNFYSQAECEASCLGVKGAVEDARSVSPRSRMSGPEIKNDVDPKALTEMTSEEFQEKCQSPAVTGNCRASIKRFYYNNGVCQQFIYGGCGGNKNNYESEDSCMTACTVKIIPKEQEGPVIPAIPKSAHSFEEKCVVPSDSGPCRASFRMFFFEASSQSCQPFIYGGCRGNLNRYGSEEECMSVCSTKDGRFDEHGHEKHRRWTPAFFLVATLAIMSALLLVGLILIVVRRNSHPHFRILDDKEELLPAEEPVSYEKLPKEI</sequence>
<dbReference type="InterPro" id="IPR020901">
    <property type="entry name" value="Prtase_inh_Kunz-CS"/>
</dbReference>
<dbReference type="PROSITE" id="PS50279">
    <property type="entry name" value="BPTI_KUNITZ_2"/>
    <property type="match status" value="3"/>
</dbReference>
<dbReference type="Proteomes" id="UP000000437">
    <property type="component" value="Chromosome 15"/>
</dbReference>
<evidence type="ECO:0000256" key="2">
    <source>
        <dbReference type="ARBA" id="ARBA00022690"/>
    </source>
</evidence>
<dbReference type="Bgee" id="ENSDARG00000069476">
    <property type="expression patterns" value="Expressed in mature ovarian follicle and 27 other cell types or tissues"/>
</dbReference>
<keyword evidence="7" id="KW-1133">Transmembrane helix</keyword>
<dbReference type="OMA" id="QSACCER"/>
<proteinExistence type="predicted"/>
<reference evidence="12" key="8">
    <citation type="submission" date="2025-04" db="UniProtKB">
        <authorList>
            <consortium name="RefSeq"/>
        </authorList>
    </citation>
    <scope>IDENTIFICATION</scope>
</reference>
<feature type="signal peptide" evidence="8">
    <location>
        <begin position="1"/>
        <end position="22"/>
    </location>
</feature>
<reference evidence="12" key="3">
    <citation type="journal article" date="2015" name="Nat. Commun.">
        <title>RFX transcription factors are essential for hearing in mice.</title>
        <authorList>
            <person name="Elkon R."/>
            <person name="Milon B."/>
            <person name="Morrison L."/>
            <person name="Shah M."/>
            <person name="Vijayakumar S."/>
            <person name="Racherla M."/>
            <person name="Leitch C.C."/>
            <person name="Silipino L."/>
            <person name="Hadi S."/>
            <person name="Weiss-Gayet M."/>
            <person name="Barras E."/>
            <person name="Schmid C.D."/>
            <person name="Ait-Lounis A."/>
            <person name="Barnes A."/>
            <person name="Song Y."/>
            <person name="Eisenman D.J."/>
            <person name="Eliyahu E."/>
            <person name="Frolenkov G.I."/>
            <person name="Strome S.E."/>
            <person name="Durand B."/>
            <person name="Zaghloul N.A."/>
            <person name="Jones S.M."/>
            <person name="Reith W."/>
            <person name="Hertzano R."/>
        </authorList>
    </citation>
    <scope>NUCLEOTIDE SEQUENCE</scope>
</reference>
<dbReference type="GO" id="GO:0016020">
    <property type="term" value="C:membrane"/>
    <property type="evidence" value="ECO:0007669"/>
    <property type="project" value="UniProtKB-SubCell"/>
</dbReference>
<evidence type="ECO:0000313" key="11">
    <source>
        <dbReference type="Proteomes" id="UP000000437"/>
    </source>
</evidence>
<evidence type="ECO:0000313" key="12">
    <source>
        <dbReference type="RefSeq" id="NP_001070718.2"/>
    </source>
</evidence>
<dbReference type="InterPro" id="IPR013980">
    <property type="entry name" value="MANSC_dom"/>
</dbReference>
<dbReference type="RefSeq" id="NP_001070718.2">
    <property type="nucleotide sequence ID" value="NM_001077250.2"/>
</dbReference>
<feature type="domain" description="BPTI/Kunitz inhibitor" evidence="9">
    <location>
        <begin position="304"/>
        <end position="354"/>
    </location>
</feature>
<comment type="subcellular location">
    <subcellularLocation>
        <location evidence="1">Membrane</location>
    </subcellularLocation>
</comment>
<dbReference type="Ensembl" id="ENSDART00000101152.5">
    <property type="protein sequence ID" value="ENSDARP00000091926.3"/>
    <property type="gene ID" value="ENSDARG00000069476.6"/>
</dbReference>
<dbReference type="PaxDb" id="7955-ENSDARP00000091926"/>
<accession>F1QEV7</accession>
<reference evidence="12" key="7">
    <citation type="journal article" date="2021" name="Dev. Biol.">
        <title>The Kunitz-type serine protease inhibitor Spint2 is required for cellular cohesion, coordinated cell migration and cell survival during zebrafish hatching gland development.</title>
        <authorList>
            <person name="Hatzold J."/>
            <person name="Wessendorf H."/>
            <person name="Pogoda H.M."/>
            <person name="Bloch W."/>
            <person name="Hammerschmidt M."/>
        </authorList>
    </citation>
    <scope>NUCLEOTIDE SEQUENCE</scope>
</reference>
<keyword evidence="2 12" id="KW-0646">Protease inhibitor</keyword>
<dbReference type="ExpressionAtlas" id="F1QEV7">
    <property type="expression patterns" value="baseline and differential"/>
</dbReference>
<gene>
    <name evidence="10 12 13" type="primary">spint2</name>
    <name evidence="12" type="synonym">fb52h04</name>
    <name evidence="12" type="synonym">fe24a06</name>
    <name evidence="12" type="synonym">wu:fb52h04</name>
    <name evidence="12" type="synonym">wu:fe24a06</name>
    <name evidence="12" type="synonym">zgc:153795</name>
</gene>
<keyword evidence="8 12" id="KW-0732">Signal</keyword>
<dbReference type="eggNOG" id="KOG4295">
    <property type="taxonomic scope" value="Eukaryota"/>
</dbReference>
<dbReference type="STRING" id="7955.ENSDARP00000091926"/>
<evidence type="ECO:0000256" key="5">
    <source>
        <dbReference type="ARBA" id="ARBA00023157"/>
    </source>
</evidence>
<evidence type="ECO:0000256" key="6">
    <source>
        <dbReference type="ARBA" id="ARBA00023180"/>
    </source>
</evidence>
<dbReference type="GO" id="GO:0004867">
    <property type="term" value="F:serine-type endopeptidase inhibitor activity"/>
    <property type="evidence" value="ECO:0000318"/>
    <property type="project" value="GO_Central"/>
</dbReference>
<dbReference type="FunFam" id="4.10.410.10:FF:000004">
    <property type="entry name" value="Tissue factor pathway inhibitor"/>
    <property type="match status" value="1"/>
</dbReference>
<dbReference type="PANTHER" id="PTHR47247">
    <property type="entry name" value="KUNITZ-TYPE PROTEASE INHIBITOR 2"/>
    <property type="match status" value="1"/>
</dbReference>
<reference evidence="10" key="1">
    <citation type="submission" date="2011-07" db="UniProtKB">
        <authorList>
            <consortium name="Ensembl"/>
        </authorList>
    </citation>
    <scope>IDENTIFICATION</scope>
    <source>
        <strain evidence="10">Tuebingen</strain>
    </source>
</reference>
<evidence type="ECO:0000256" key="3">
    <source>
        <dbReference type="ARBA" id="ARBA00022900"/>
    </source>
</evidence>
<reference evidence="12" key="6">
    <citation type="journal article" date="2020" name="Int. J. Mol. Sci.">
        <title>The Evolution of Duplicated Genes of the Cpi-17/Phi-1 (ppp1r14) Family of Protein Phosphatase 1 Inhibitors in Teleosts.</title>
        <authorList>
            <person name="Lang I."/>
            <person name="Virk G."/>
            <person name="Zheng D.C."/>
            <person name="Young J."/>
            <person name="Nguyen M.J."/>
            <person name="Amiri R."/>
            <person name="Fong M."/>
            <person name="Arata A."/>
            <person name="Chadaideh K.S."/>
            <person name="Walsh S."/>
            <person name="Weiser D.C."/>
        </authorList>
    </citation>
    <scope>NUCLEOTIDE SEQUENCE</scope>
</reference>
<reference evidence="12" key="4">
    <citation type="journal article" date="2017" name="Sci. Rep.">
        <title>The construction of intrahepatic cholangiocarcinoma model in zebrafish.</title>
        <authorList>
            <person name="Wang J."/>
            <person name="Leng X."/>
            <person name="Wang G."/>
            <person name="Wan X."/>
            <person name="Cao H."/>
        </authorList>
    </citation>
    <scope>NUCLEOTIDE SEQUENCE</scope>
</reference>
<dbReference type="AlphaFoldDB" id="F1QEV7"/>
<evidence type="ECO:0000256" key="7">
    <source>
        <dbReference type="SAM" id="Phobius"/>
    </source>
</evidence>
<dbReference type="ZFIN" id="ZDB-GENE-061013-323">
    <property type="gene designation" value="spint2"/>
</dbReference>
<reference evidence="10 11" key="2">
    <citation type="journal article" date="2013" name="Nature">
        <title>The zebrafish reference genome sequence and its relationship to the human genome.</title>
        <authorList>
            <consortium name="Genome Reference Consortium Zebrafish"/>
            <person name="Howe K."/>
            <person name="Clark M.D."/>
            <person name="Torroja C.F."/>
            <person name="Torrance J."/>
            <person name="Berthelot C."/>
            <person name="Muffato M."/>
            <person name="Collins J.E."/>
            <person name="Humphray S."/>
            <person name="McLaren K."/>
            <person name="Matthews L."/>
            <person name="McLaren S."/>
            <person name="Sealy I."/>
            <person name="Caccamo M."/>
            <person name="Churcher C."/>
            <person name="Scott C."/>
            <person name="Barrett J.C."/>
            <person name="Koch R."/>
            <person name="Rauch G.J."/>
            <person name="White S."/>
            <person name="Chow W."/>
            <person name="Kilian B."/>
            <person name="Quintais L.T."/>
            <person name="Guerra-Assuncao J.A."/>
            <person name="Zhou Y."/>
            <person name="Gu Y."/>
            <person name="Yen J."/>
            <person name="Vogel J.H."/>
            <person name="Eyre T."/>
            <person name="Redmond S."/>
            <person name="Banerjee R."/>
            <person name="Chi J."/>
            <person name="Fu B."/>
            <person name="Langley E."/>
            <person name="Maguire S.F."/>
            <person name="Laird G.K."/>
            <person name="Lloyd D."/>
            <person name="Kenyon E."/>
            <person name="Donaldson S."/>
            <person name="Sehra H."/>
            <person name="Almeida-King J."/>
            <person name="Loveland J."/>
            <person name="Trevanion S."/>
            <person name="Jones M."/>
            <person name="Quail M."/>
            <person name="Willey D."/>
            <person name="Hunt A."/>
            <person name="Burton J."/>
            <person name="Sims S."/>
            <person name="McLay K."/>
            <person name="Plumb B."/>
            <person name="Davis J."/>
            <person name="Clee C."/>
            <person name="Oliver K."/>
            <person name="Clark R."/>
            <person name="Riddle C."/>
            <person name="Elliot D."/>
            <person name="Eliott D."/>
            <person name="Threadgold G."/>
            <person name="Harden G."/>
            <person name="Ware D."/>
            <person name="Begum S."/>
            <person name="Mortimore B."/>
            <person name="Mortimer B."/>
            <person name="Kerry G."/>
            <person name="Heath P."/>
            <person name="Phillimore B."/>
            <person name="Tracey A."/>
            <person name="Corby N."/>
            <person name="Dunn M."/>
            <person name="Johnson C."/>
            <person name="Wood J."/>
            <person name="Clark S."/>
            <person name="Pelan S."/>
            <person name="Griffiths G."/>
            <person name="Smith M."/>
            <person name="Glithero R."/>
            <person name="Howden P."/>
            <person name="Barker N."/>
            <person name="Lloyd C."/>
            <person name="Stevens C."/>
            <person name="Harley J."/>
            <person name="Holt K."/>
            <person name="Panagiotidis G."/>
            <person name="Lovell J."/>
            <person name="Beasley H."/>
            <person name="Henderson C."/>
            <person name="Gordon D."/>
            <person name="Auger K."/>
            <person name="Wright D."/>
            <person name="Collins J."/>
            <person name="Raisen C."/>
            <person name="Dyer L."/>
            <person name="Leung K."/>
            <person name="Robertson L."/>
            <person name="Ambridge K."/>
            <person name="Leongamornlert D."/>
            <person name="McGuire S."/>
            <person name="Gilderthorp R."/>
            <person name="Griffiths C."/>
            <person name="Manthravadi D."/>
            <person name="Nichol S."/>
            <person name="Barker G."/>
            <person name="Whitehead S."/>
            <person name="Kay M."/>
            <person name="Brown J."/>
            <person name="Murnane C."/>
            <person name="Gray E."/>
            <person name="Humphries M."/>
            <person name="Sycamore N."/>
            <person name="Barker D."/>
            <person name="Saunders D."/>
            <person name="Wallis J."/>
            <person name="Babbage A."/>
            <person name="Hammond S."/>
            <person name="Mashreghi-Mohammadi M."/>
            <person name="Barr L."/>
            <person name="Martin S."/>
            <person name="Wray P."/>
            <person name="Ellington A."/>
            <person name="Matthews N."/>
            <person name="Ellwood M."/>
            <person name="Woodmansey R."/>
            <person name="Clark G."/>
            <person name="Cooper J."/>
            <person name="Cooper J."/>
            <person name="Tromans A."/>
            <person name="Grafham D."/>
            <person name="Skuce C."/>
            <person name="Pandian R."/>
            <person name="Andrews R."/>
            <person name="Harrison E."/>
            <person name="Kimberley A."/>
            <person name="Garnett J."/>
            <person name="Fosker N."/>
            <person name="Hall R."/>
            <person name="Garner P."/>
            <person name="Kelly D."/>
            <person name="Bird C."/>
            <person name="Palmer S."/>
            <person name="Gehring I."/>
            <person name="Berger A."/>
            <person name="Dooley C.M."/>
            <person name="Ersan-Urun Z."/>
            <person name="Eser C."/>
            <person name="Geiger H."/>
            <person name="Geisler M."/>
            <person name="Karotki L."/>
            <person name="Kirn A."/>
            <person name="Konantz J."/>
            <person name="Konantz M."/>
            <person name="Oberlander M."/>
            <person name="Rudolph-Geiger S."/>
            <person name="Teucke M."/>
            <person name="Lanz C."/>
            <person name="Raddatz G."/>
            <person name="Osoegawa K."/>
            <person name="Zhu B."/>
            <person name="Rapp A."/>
            <person name="Widaa S."/>
            <person name="Langford C."/>
            <person name="Yang F."/>
            <person name="Schuster S.C."/>
            <person name="Carter N.P."/>
            <person name="Harrow J."/>
            <person name="Ning Z."/>
            <person name="Herrero J."/>
            <person name="Searle S.M."/>
            <person name="Enright A."/>
            <person name="Geisler R."/>
            <person name="Plasterk R.H."/>
            <person name="Lee C."/>
            <person name="Westerfield M."/>
            <person name="de Jong P.J."/>
            <person name="Zon L.I."/>
            <person name="Postlethwait J.H."/>
            <person name="Nusslein-Volhard C."/>
            <person name="Hubbard T.J."/>
            <person name="Roest Crollius H."/>
            <person name="Rogers J."/>
            <person name="Stemple D.L."/>
        </authorList>
    </citation>
    <scope>NUCLEOTIDE SEQUENCE [LARGE SCALE GENOMIC DNA]</scope>
    <source>
        <strain evidence="10">Tuebingen</strain>
    </source>
</reference>
<dbReference type="Pfam" id="PF00014">
    <property type="entry name" value="Kunitz_BPTI"/>
    <property type="match status" value="3"/>
</dbReference>
<keyword evidence="6" id="KW-0325">Glycoprotein</keyword>
<keyword evidence="4 7" id="KW-0472">Membrane</keyword>
<dbReference type="SUPFAM" id="SSF57362">
    <property type="entry name" value="BPTI-like"/>
    <property type="match status" value="3"/>
</dbReference>
<evidence type="ECO:0000256" key="8">
    <source>
        <dbReference type="SAM" id="SignalP"/>
    </source>
</evidence>
<keyword evidence="3" id="KW-0722">Serine protease inhibitor</keyword>
<dbReference type="PANTHER" id="PTHR47247:SF1">
    <property type="entry name" value="KUNITZ-TYPE PROTEASE INHIBITOR 2"/>
    <property type="match status" value="1"/>
</dbReference>
<dbReference type="FunFam" id="4.10.410.10:FF:000064">
    <property type="entry name" value="Serine peptidase inhibitor, Kunitz type, 2"/>
    <property type="match status" value="1"/>
</dbReference>
<dbReference type="GeneTree" id="ENSGT00940000160348"/>
<dbReference type="HOGENOM" id="CLU_749966_0_0_1"/>
<dbReference type="PRINTS" id="PR00759">
    <property type="entry name" value="BASICPTASE"/>
</dbReference>
<evidence type="ECO:0000256" key="4">
    <source>
        <dbReference type="ARBA" id="ARBA00023136"/>
    </source>
</evidence>
<evidence type="ECO:0000259" key="9">
    <source>
        <dbReference type="PROSITE" id="PS50279"/>
    </source>
</evidence>
<dbReference type="OrthoDB" id="5950222at2759"/>
<dbReference type="SMR" id="F1QEV7"/>
<dbReference type="AGR" id="ZFIN:ZDB-GENE-061013-323"/>
<dbReference type="PROSITE" id="PS00280">
    <property type="entry name" value="BPTI_KUNITZ_1"/>
    <property type="match status" value="3"/>
</dbReference>
<dbReference type="InterPro" id="IPR036880">
    <property type="entry name" value="Kunitz_BPTI_sf"/>
</dbReference>